<gene>
    <name evidence="1" type="ORF">ANCDUO_07141</name>
</gene>
<dbReference type="AlphaFoldDB" id="A0A0C2GMQ9"/>
<dbReference type="EMBL" id="KN729221">
    <property type="protein sequence ID" value="KIH62575.1"/>
    <property type="molecule type" value="Genomic_DNA"/>
</dbReference>
<protein>
    <submittedName>
        <fullName evidence="1">Uncharacterized protein</fullName>
    </submittedName>
</protein>
<reference evidence="1 2" key="1">
    <citation type="submission" date="2013-12" db="EMBL/GenBank/DDBJ databases">
        <title>Draft genome of the parsitic nematode Ancylostoma duodenale.</title>
        <authorList>
            <person name="Mitreva M."/>
        </authorList>
    </citation>
    <scope>NUCLEOTIDE SEQUENCE [LARGE SCALE GENOMIC DNA]</scope>
    <source>
        <strain evidence="1 2">Zhejiang</strain>
    </source>
</reference>
<evidence type="ECO:0000313" key="1">
    <source>
        <dbReference type="EMBL" id="KIH62575.1"/>
    </source>
</evidence>
<keyword evidence="2" id="KW-1185">Reference proteome</keyword>
<proteinExistence type="predicted"/>
<name>A0A0C2GMQ9_9BILA</name>
<organism evidence="1 2">
    <name type="scientific">Ancylostoma duodenale</name>
    <dbReference type="NCBI Taxonomy" id="51022"/>
    <lineage>
        <taxon>Eukaryota</taxon>
        <taxon>Metazoa</taxon>
        <taxon>Ecdysozoa</taxon>
        <taxon>Nematoda</taxon>
        <taxon>Chromadorea</taxon>
        <taxon>Rhabditida</taxon>
        <taxon>Rhabditina</taxon>
        <taxon>Rhabditomorpha</taxon>
        <taxon>Strongyloidea</taxon>
        <taxon>Ancylostomatidae</taxon>
        <taxon>Ancylostomatinae</taxon>
        <taxon>Ancylostoma</taxon>
    </lineage>
</organism>
<dbReference type="Proteomes" id="UP000054047">
    <property type="component" value="Unassembled WGS sequence"/>
</dbReference>
<dbReference type="OrthoDB" id="8193815at2759"/>
<evidence type="ECO:0000313" key="2">
    <source>
        <dbReference type="Proteomes" id="UP000054047"/>
    </source>
</evidence>
<sequence length="155" mass="17488">MLGITRLTRVRAGIRSSTLCKQSKIRDAAADAKLSRIRWVGHVTRFNDNRWTRAVSDWTSRDVKRTKVRPDGQTSSRSPSRIDTMLSVSFERTESTGQLWLARETNGRIAGARSVYPKINGSQGDQGDTKFFSGRKVQELRWSPFNEFALLAAAL</sequence>
<accession>A0A0C2GMQ9</accession>